<dbReference type="InterPro" id="IPR013189">
    <property type="entry name" value="Glyco_hydro_32_C"/>
</dbReference>
<reference evidence="9 10" key="1">
    <citation type="submission" date="2015-09" db="EMBL/GenBank/DDBJ databases">
        <authorList>
            <consortium name="Pathogen Informatics"/>
        </authorList>
    </citation>
    <scope>NUCLEOTIDE SEQUENCE [LARGE SCALE GENOMIC DNA]</scope>
    <source>
        <strain evidence="9 10">2789STDY5608840</strain>
    </source>
</reference>
<dbReference type="FunFam" id="2.115.10.20:FF:000002">
    <property type="entry name" value="Invertase 2"/>
    <property type="match status" value="1"/>
</dbReference>
<dbReference type="Gene3D" id="2.60.120.560">
    <property type="entry name" value="Exo-inulinase, domain 1"/>
    <property type="match status" value="1"/>
</dbReference>
<dbReference type="Pfam" id="PF08244">
    <property type="entry name" value="Glyco_hydro_32C"/>
    <property type="match status" value="1"/>
</dbReference>
<evidence type="ECO:0000256" key="3">
    <source>
        <dbReference type="ARBA" id="ARBA00023295"/>
    </source>
</evidence>
<dbReference type="CDD" id="cd18622">
    <property type="entry name" value="GH32_Inu-like"/>
    <property type="match status" value="1"/>
</dbReference>
<evidence type="ECO:0000259" key="8">
    <source>
        <dbReference type="Pfam" id="PF16352"/>
    </source>
</evidence>
<dbReference type="EC" id="3.2.1.80" evidence="9"/>
<dbReference type="InterPro" id="IPR018053">
    <property type="entry name" value="Glyco_hydro_32_AS"/>
</dbReference>
<dbReference type="PANTHER" id="PTHR42800:SF1">
    <property type="entry name" value="EXOINULINASE INUD (AFU_ORTHOLOGUE AFUA_5G00480)"/>
    <property type="match status" value="1"/>
</dbReference>
<evidence type="ECO:0000256" key="1">
    <source>
        <dbReference type="ARBA" id="ARBA00009902"/>
    </source>
</evidence>
<dbReference type="STRING" id="338188.ERS852397_01834"/>
<evidence type="ECO:0000313" key="9">
    <source>
        <dbReference type="EMBL" id="CUO34252.1"/>
    </source>
</evidence>
<keyword evidence="2 4" id="KW-0378">Hydrolase</keyword>
<dbReference type="PROSITE" id="PS00609">
    <property type="entry name" value="GLYCOSYL_HYDROL_F32"/>
    <property type="match status" value="1"/>
</dbReference>
<dbReference type="InterPro" id="IPR023296">
    <property type="entry name" value="Glyco_hydro_beta-prop_sf"/>
</dbReference>
<evidence type="ECO:0000313" key="10">
    <source>
        <dbReference type="Proteomes" id="UP000095517"/>
    </source>
</evidence>
<dbReference type="AlphaFoldDB" id="A0A174E8S3"/>
<evidence type="ECO:0000256" key="2">
    <source>
        <dbReference type="ARBA" id="ARBA00022801"/>
    </source>
</evidence>
<evidence type="ECO:0000259" key="7">
    <source>
        <dbReference type="Pfam" id="PF08244"/>
    </source>
</evidence>
<feature type="chain" id="PRO_5008020508" evidence="5">
    <location>
        <begin position="29"/>
        <end position="609"/>
    </location>
</feature>
<protein>
    <submittedName>
        <fullName evidence="9">2,6-beta-D-fructofuranosidase</fullName>
        <ecNumber evidence="9">3.2.1.80</ecNumber>
    </submittedName>
</protein>
<evidence type="ECO:0000256" key="4">
    <source>
        <dbReference type="RuleBase" id="RU362110"/>
    </source>
</evidence>
<proteinExistence type="inferred from homology"/>
<dbReference type="Pfam" id="PF00251">
    <property type="entry name" value="Glyco_hydro_32N"/>
    <property type="match status" value="1"/>
</dbReference>
<dbReference type="InterPro" id="IPR032313">
    <property type="entry name" value="DUF4980"/>
</dbReference>
<name>A0A174E8S3_9BACE</name>
<gene>
    <name evidence="9" type="primary">sacC</name>
    <name evidence="9" type="ORF">ERS852397_01834</name>
</gene>
<evidence type="ECO:0000256" key="5">
    <source>
        <dbReference type="SAM" id="SignalP"/>
    </source>
</evidence>
<dbReference type="GO" id="GO:0005737">
    <property type="term" value="C:cytoplasm"/>
    <property type="evidence" value="ECO:0007669"/>
    <property type="project" value="TreeGrafter"/>
</dbReference>
<organism evidence="9 10">
    <name type="scientific">Bacteroides finegoldii</name>
    <dbReference type="NCBI Taxonomy" id="338188"/>
    <lineage>
        <taxon>Bacteria</taxon>
        <taxon>Pseudomonadati</taxon>
        <taxon>Bacteroidota</taxon>
        <taxon>Bacteroidia</taxon>
        <taxon>Bacteroidales</taxon>
        <taxon>Bacteroidaceae</taxon>
        <taxon>Bacteroides</taxon>
    </lineage>
</organism>
<feature type="domain" description="Glycosyl hydrolase family 32 C-terminal" evidence="7">
    <location>
        <begin position="454"/>
        <end position="605"/>
    </location>
</feature>
<dbReference type="RefSeq" id="WP_055278950.1">
    <property type="nucleotide sequence ID" value="NZ_CABIXA010000008.1"/>
</dbReference>
<sequence length="609" mass="69360">MNVFLPLRKLQTLLICSIFMNISLLALAADPSLLIKDLGEGYCLVRVNTTQKYLLLPVEDTSPDVRISMIADNKEVKSFDVRLAINKVDYFVPVDLSDYSGKLVSFKFKMNSNDPVRVNLSPDNTACCREMKLSDTFDTTNREKFRPVYHFSPLYGWMNDPNGMVYKDGEYHLFYQHNPYGSKWGNMNWGHAISKDLINWEYRPDAITPDAFGTIFSGSAVVDHNNTAGFGAGAIIAIYTQNGDRQVQSIAYSTDNGRTFTKYADNPVLVSEARDFRDPKVFWYEGTKRWIMVLAVGQEMQFFSSPNLKNWTFESSFGKGQGAHGNVWECPDLFELPVEGTNEKKWVLLCSLGDGPFGDSATQYFVGTFNGKEFVNESPSKTKWMDWGKDHYATVTWSDAPDNRRIAIAWMSNWQYANDVPTSQYRSPNSVPRDLSLFTVDGETYLQSAPSPELLKLRDVSKKRSFKVNGTRIIKDMIADNEGAYEIELTIENQHADVIGFRLYNDKGEEVDMQYDMTEKKFSMDRRKSGDVGFNENFPMLTWTAIESGKDELKLRLFVDKSSVEAFGDGGRFVMTNQVFPSEPYTHIDFYSKGGAYKVDSFVIYKLKK</sequence>
<feature type="domain" description="DUF4980" evidence="8">
    <location>
        <begin position="39"/>
        <end position="149"/>
    </location>
</feature>
<dbReference type="EMBL" id="CYZH01000008">
    <property type="protein sequence ID" value="CUO34252.1"/>
    <property type="molecule type" value="Genomic_DNA"/>
</dbReference>
<dbReference type="InterPro" id="IPR013320">
    <property type="entry name" value="ConA-like_dom_sf"/>
</dbReference>
<dbReference type="SMART" id="SM00640">
    <property type="entry name" value="Glyco_32"/>
    <property type="match status" value="1"/>
</dbReference>
<accession>A0A174E8S3</accession>
<keyword evidence="5" id="KW-0732">Signal</keyword>
<dbReference type="Gene3D" id="2.115.10.20">
    <property type="entry name" value="Glycosyl hydrolase domain, family 43"/>
    <property type="match status" value="1"/>
</dbReference>
<dbReference type="SUPFAM" id="SSF49899">
    <property type="entry name" value="Concanavalin A-like lectins/glucanases"/>
    <property type="match status" value="1"/>
</dbReference>
<dbReference type="Proteomes" id="UP000095517">
    <property type="component" value="Unassembled WGS sequence"/>
</dbReference>
<dbReference type="SUPFAM" id="SSF75005">
    <property type="entry name" value="Arabinanase/levansucrase/invertase"/>
    <property type="match status" value="1"/>
</dbReference>
<dbReference type="GO" id="GO:0051669">
    <property type="term" value="F:fructan beta-fructosidase activity"/>
    <property type="evidence" value="ECO:0007669"/>
    <property type="project" value="UniProtKB-EC"/>
</dbReference>
<feature type="domain" description="Glycosyl hydrolase family 32 N-terminal" evidence="6">
    <location>
        <begin position="150"/>
        <end position="447"/>
    </location>
</feature>
<feature type="signal peptide" evidence="5">
    <location>
        <begin position="1"/>
        <end position="28"/>
    </location>
</feature>
<dbReference type="InterPro" id="IPR013148">
    <property type="entry name" value="Glyco_hydro_32_N"/>
</dbReference>
<dbReference type="GO" id="GO:0004575">
    <property type="term" value="F:sucrose alpha-glucosidase activity"/>
    <property type="evidence" value="ECO:0007669"/>
    <property type="project" value="TreeGrafter"/>
</dbReference>
<evidence type="ECO:0000259" key="6">
    <source>
        <dbReference type="Pfam" id="PF00251"/>
    </source>
</evidence>
<dbReference type="Pfam" id="PF16352">
    <property type="entry name" value="DUF4980"/>
    <property type="match status" value="1"/>
</dbReference>
<dbReference type="GO" id="GO:0005987">
    <property type="term" value="P:sucrose catabolic process"/>
    <property type="evidence" value="ECO:0007669"/>
    <property type="project" value="TreeGrafter"/>
</dbReference>
<keyword evidence="3 4" id="KW-0326">Glycosidase</keyword>
<dbReference type="InterPro" id="IPR001362">
    <property type="entry name" value="Glyco_hydro_32"/>
</dbReference>
<dbReference type="PANTHER" id="PTHR42800">
    <property type="entry name" value="EXOINULINASE INUD (AFU_ORTHOLOGUE AFUA_5G00480)"/>
    <property type="match status" value="1"/>
</dbReference>
<comment type="similarity">
    <text evidence="1 4">Belongs to the glycosyl hydrolase 32 family.</text>
</comment>